<evidence type="ECO:0000313" key="1">
    <source>
        <dbReference type="EMBL" id="SVD86668.1"/>
    </source>
</evidence>
<proteinExistence type="predicted"/>
<sequence length="114" mass="12876">MGADMAKVQTKWNRTKIANLLATNNKAVERALIIIFNNQEADEQACDMTSKANGIGFTAFDADIFSSFAKHILKGRSLSVKQMEIARKPDKFGNIKIARYWKQLQAEIIRKETV</sequence>
<dbReference type="EMBL" id="UINC01178484">
    <property type="protein sequence ID" value="SVD86668.1"/>
    <property type="molecule type" value="Genomic_DNA"/>
</dbReference>
<name>A0A382YVV6_9ZZZZ</name>
<protein>
    <submittedName>
        <fullName evidence="1">Uncharacterized protein</fullName>
    </submittedName>
</protein>
<dbReference type="AlphaFoldDB" id="A0A382YVV6"/>
<accession>A0A382YVV6</accession>
<gene>
    <name evidence="1" type="ORF">METZ01_LOCUS439522</name>
</gene>
<organism evidence="1">
    <name type="scientific">marine metagenome</name>
    <dbReference type="NCBI Taxonomy" id="408172"/>
    <lineage>
        <taxon>unclassified sequences</taxon>
        <taxon>metagenomes</taxon>
        <taxon>ecological metagenomes</taxon>
    </lineage>
</organism>
<reference evidence="1" key="1">
    <citation type="submission" date="2018-05" db="EMBL/GenBank/DDBJ databases">
        <authorList>
            <person name="Lanie J.A."/>
            <person name="Ng W.-L."/>
            <person name="Kazmierczak K.M."/>
            <person name="Andrzejewski T.M."/>
            <person name="Davidsen T.M."/>
            <person name="Wayne K.J."/>
            <person name="Tettelin H."/>
            <person name="Glass J.I."/>
            <person name="Rusch D."/>
            <person name="Podicherti R."/>
            <person name="Tsui H.-C.T."/>
            <person name="Winkler M.E."/>
        </authorList>
    </citation>
    <scope>NUCLEOTIDE SEQUENCE</scope>
</reference>